<keyword evidence="5 8" id="KW-0812">Transmembrane</keyword>
<sequence length="244" mass="25290">MLLAGAGFLAGAMNALAGGGSFVTLPALMLVGVPSVSANASSTVALLPGSLASTWAYRADLTAMGGVSLRALMGVSLAGGFVGALLLLLTPLSVFNAFIPWLLLLATLVFVFGPRAGQVLRRTRRIGAGPVLMAQFLLAVYGGYFGGAVGIMMMAVWSLLSPAELTTLNPAKTLLVAATNAVAVVCFIAAGKVWWPQTLALLFAAMWGGYLGARAARYWAPRRLRMGVSILSALITLAYFLRAP</sequence>
<evidence type="ECO:0000256" key="8">
    <source>
        <dbReference type="RuleBase" id="RU363041"/>
    </source>
</evidence>
<proteinExistence type="inferred from homology"/>
<evidence type="ECO:0000313" key="10">
    <source>
        <dbReference type="Proteomes" id="UP000028725"/>
    </source>
</evidence>
<feature type="transmembrane region" description="Helical" evidence="8">
    <location>
        <begin position="94"/>
        <end position="113"/>
    </location>
</feature>
<dbReference type="InterPro" id="IPR002781">
    <property type="entry name" value="TM_pro_TauE-like"/>
</dbReference>
<evidence type="ECO:0000256" key="1">
    <source>
        <dbReference type="ARBA" id="ARBA00004651"/>
    </source>
</evidence>
<name>A0A085WIN9_9BACT</name>
<accession>A0A085WIN9</accession>
<protein>
    <recommendedName>
        <fullName evidence="8">Probable membrane transporter protein</fullName>
    </recommendedName>
</protein>
<evidence type="ECO:0000256" key="2">
    <source>
        <dbReference type="ARBA" id="ARBA00009142"/>
    </source>
</evidence>
<organism evidence="9 10">
    <name type="scientific">Hyalangium minutum</name>
    <dbReference type="NCBI Taxonomy" id="394096"/>
    <lineage>
        <taxon>Bacteria</taxon>
        <taxon>Pseudomonadati</taxon>
        <taxon>Myxococcota</taxon>
        <taxon>Myxococcia</taxon>
        <taxon>Myxococcales</taxon>
        <taxon>Cystobacterineae</taxon>
        <taxon>Archangiaceae</taxon>
        <taxon>Hyalangium</taxon>
    </lineage>
</organism>
<comment type="similarity">
    <text evidence="2 8">Belongs to the 4-toluene sulfonate uptake permease (TSUP) (TC 2.A.102) family.</text>
</comment>
<dbReference type="PANTHER" id="PTHR30269:SF0">
    <property type="entry name" value="MEMBRANE TRANSPORTER PROTEIN YFCA-RELATED"/>
    <property type="match status" value="1"/>
</dbReference>
<gene>
    <name evidence="9" type="ORF">DB31_8035</name>
</gene>
<keyword evidence="10" id="KW-1185">Reference proteome</keyword>
<dbReference type="InterPro" id="IPR052017">
    <property type="entry name" value="TSUP"/>
</dbReference>
<keyword evidence="6 8" id="KW-1133">Transmembrane helix</keyword>
<comment type="caution">
    <text evidence="9">The sequence shown here is derived from an EMBL/GenBank/DDBJ whole genome shotgun (WGS) entry which is preliminary data.</text>
</comment>
<dbReference type="AlphaFoldDB" id="A0A085WIN9"/>
<evidence type="ECO:0000256" key="4">
    <source>
        <dbReference type="ARBA" id="ARBA00022475"/>
    </source>
</evidence>
<dbReference type="EMBL" id="JMCB01000007">
    <property type="protein sequence ID" value="KFE67552.1"/>
    <property type="molecule type" value="Genomic_DNA"/>
</dbReference>
<evidence type="ECO:0000256" key="6">
    <source>
        <dbReference type="ARBA" id="ARBA00022989"/>
    </source>
</evidence>
<keyword evidence="3" id="KW-0813">Transport</keyword>
<keyword evidence="4 8" id="KW-1003">Cell membrane</keyword>
<dbReference type="Pfam" id="PF01925">
    <property type="entry name" value="TauE"/>
    <property type="match status" value="1"/>
</dbReference>
<reference evidence="9 10" key="1">
    <citation type="submission" date="2014-04" db="EMBL/GenBank/DDBJ databases">
        <title>Genome assembly of Hyalangium minutum DSM 14724.</title>
        <authorList>
            <person name="Sharma G."/>
            <person name="Subramanian S."/>
        </authorList>
    </citation>
    <scope>NUCLEOTIDE SEQUENCE [LARGE SCALE GENOMIC DNA]</scope>
    <source>
        <strain evidence="9 10">DSM 14724</strain>
    </source>
</reference>
<dbReference type="GO" id="GO:0005886">
    <property type="term" value="C:plasma membrane"/>
    <property type="evidence" value="ECO:0007669"/>
    <property type="project" value="UniProtKB-SubCell"/>
</dbReference>
<evidence type="ECO:0000313" key="9">
    <source>
        <dbReference type="EMBL" id="KFE67552.1"/>
    </source>
</evidence>
<dbReference type="PATRIC" id="fig|394096.3.peg.4074"/>
<feature type="transmembrane region" description="Helical" evidence="8">
    <location>
        <begin position="224"/>
        <end position="241"/>
    </location>
</feature>
<keyword evidence="7 8" id="KW-0472">Membrane</keyword>
<comment type="subcellular location">
    <subcellularLocation>
        <location evidence="1 8">Cell membrane</location>
        <topology evidence="1 8">Multi-pass membrane protein</topology>
    </subcellularLocation>
</comment>
<evidence type="ECO:0000256" key="5">
    <source>
        <dbReference type="ARBA" id="ARBA00022692"/>
    </source>
</evidence>
<dbReference type="Proteomes" id="UP000028725">
    <property type="component" value="Unassembled WGS sequence"/>
</dbReference>
<dbReference type="PANTHER" id="PTHR30269">
    <property type="entry name" value="TRANSMEMBRANE PROTEIN YFCA"/>
    <property type="match status" value="1"/>
</dbReference>
<feature type="transmembrane region" description="Helical" evidence="8">
    <location>
        <begin position="67"/>
        <end position="88"/>
    </location>
</feature>
<evidence type="ECO:0000256" key="7">
    <source>
        <dbReference type="ARBA" id="ARBA00023136"/>
    </source>
</evidence>
<feature type="transmembrane region" description="Helical" evidence="8">
    <location>
        <begin position="134"/>
        <end position="160"/>
    </location>
</feature>
<evidence type="ECO:0000256" key="3">
    <source>
        <dbReference type="ARBA" id="ARBA00022448"/>
    </source>
</evidence>